<dbReference type="AlphaFoldDB" id="A0A026X3E0"/>
<accession>A0A026X3E0</accession>
<keyword evidence="2" id="KW-1185">Reference proteome</keyword>
<gene>
    <name evidence="1" type="ORF">X777_07632</name>
</gene>
<evidence type="ECO:0008006" key="3">
    <source>
        <dbReference type="Google" id="ProtNLM"/>
    </source>
</evidence>
<proteinExistence type="predicted"/>
<dbReference type="Proteomes" id="UP000053097">
    <property type="component" value="Unassembled WGS sequence"/>
</dbReference>
<protein>
    <recommendedName>
        <fullName evidence="3">Reverse transcriptase domain-containing protein</fullName>
    </recommendedName>
</protein>
<dbReference type="EMBL" id="KK107019">
    <property type="protein sequence ID" value="EZA62815.1"/>
    <property type="molecule type" value="Genomic_DNA"/>
</dbReference>
<evidence type="ECO:0000313" key="2">
    <source>
        <dbReference type="Proteomes" id="UP000053097"/>
    </source>
</evidence>
<sequence length="72" mass="8913">MLWIKWGDCYKERKDIHRIYTLYADDLVLLLEEEDSMRSMMGRLEGYLEKKEIELNTDMAKTMRFRRGEREY</sequence>
<reference evidence="1 2" key="1">
    <citation type="journal article" date="2014" name="Curr. Biol.">
        <title>The genome of the clonal raider ant Cerapachys biroi.</title>
        <authorList>
            <person name="Oxley P.R."/>
            <person name="Ji L."/>
            <person name="Fetter-Pruneda I."/>
            <person name="McKenzie S.K."/>
            <person name="Li C."/>
            <person name="Hu H."/>
            <person name="Zhang G."/>
            <person name="Kronauer D.J."/>
        </authorList>
    </citation>
    <scope>NUCLEOTIDE SEQUENCE [LARGE SCALE GENOMIC DNA]</scope>
</reference>
<organism evidence="1 2">
    <name type="scientific">Ooceraea biroi</name>
    <name type="common">Clonal raider ant</name>
    <name type="synonym">Cerapachys biroi</name>
    <dbReference type="NCBI Taxonomy" id="2015173"/>
    <lineage>
        <taxon>Eukaryota</taxon>
        <taxon>Metazoa</taxon>
        <taxon>Ecdysozoa</taxon>
        <taxon>Arthropoda</taxon>
        <taxon>Hexapoda</taxon>
        <taxon>Insecta</taxon>
        <taxon>Pterygota</taxon>
        <taxon>Neoptera</taxon>
        <taxon>Endopterygota</taxon>
        <taxon>Hymenoptera</taxon>
        <taxon>Apocrita</taxon>
        <taxon>Aculeata</taxon>
        <taxon>Formicoidea</taxon>
        <taxon>Formicidae</taxon>
        <taxon>Dorylinae</taxon>
        <taxon>Ooceraea</taxon>
    </lineage>
</organism>
<name>A0A026X3E0_OOCBI</name>
<evidence type="ECO:0000313" key="1">
    <source>
        <dbReference type="EMBL" id="EZA62815.1"/>
    </source>
</evidence>